<name>A0ABP1FKJ4_9FLAO</name>
<evidence type="ECO:0000256" key="1">
    <source>
        <dbReference type="SAM" id="Phobius"/>
    </source>
</evidence>
<keyword evidence="1" id="KW-0472">Membrane</keyword>
<reference evidence="2 3" key="1">
    <citation type="submission" date="2024-05" db="EMBL/GenBank/DDBJ databases">
        <authorList>
            <person name="Duchaud E."/>
        </authorList>
    </citation>
    <scope>NUCLEOTIDE SEQUENCE [LARGE SCALE GENOMIC DNA]</scope>
    <source>
        <strain evidence="2">Ena-SAMPLE-TAB-13-05-2024-13:56:06:370-140305</strain>
    </source>
</reference>
<feature type="transmembrane region" description="Helical" evidence="1">
    <location>
        <begin position="178"/>
        <end position="199"/>
    </location>
</feature>
<gene>
    <name evidence="2" type="ORF">T190115A13A_80207</name>
</gene>
<sequence>MKEMMTLSKLGIKSFFISLVFLVACLGTFLHFSFDKLSQWEPYKTHYKKYKTIVDDSYKQRELLIKDLKDNGLVEYALKLESIDLTEKTKLKVFTKKRKALKKEFSFLGYSSFRYFLYAIGLPLFALIVSILLMIIILNPKTIITYKKVYFVAAFSFIYVSSFWVLRSFLTRTDFPQWSYSISYIISAFVTSLIVFYSIKILSKIEKKKKQTQIDLQQMVFNGNELFELIKTT</sequence>
<keyword evidence="3" id="KW-1185">Reference proteome</keyword>
<keyword evidence="1" id="KW-1133">Transmembrane helix</keyword>
<feature type="transmembrane region" description="Helical" evidence="1">
    <location>
        <begin position="149"/>
        <end position="166"/>
    </location>
</feature>
<evidence type="ECO:0000313" key="3">
    <source>
        <dbReference type="Proteomes" id="UP001497602"/>
    </source>
</evidence>
<protein>
    <submittedName>
        <fullName evidence="2">Uncharacterized protein</fullName>
    </submittedName>
</protein>
<comment type="caution">
    <text evidence="2">The sequence shown here is derived from an EMBL/GenBank/DDBJ whole genome shotgun (WGS) entry which is preliminary data.</text>
</comment>
<feature type="transmembrane region" description="Helical" evidence="1">
    <location>
        <begin position="12"/>
        <end position="34"/>
    </location>
</feature>
<accession>A0ABP1FKJ4</accession>
<dbReference type="PROSITE" id="PS51257">
    <property type="entry name" value="PROKAR_LIPOPROTEIN"/>
    <property type="match status" value="1"/>
</dbReference>
<feature type="transmembrane region" description="Helical" evidence="1">
    <location>
        <begin position="115"/>
        <end position="137"/>
    </location>
</feature>
<dbReference type="Proteomes" id="UP001497602">
    <property type="component" value="Unassembled WGS sequence"/>
</dbReference>
<keyword evidence="1" id="KW-0812">Transmembrane</keyword>
<dbReference type="EMBL" id="CAXJRC010000045">
    <property type="protein sequence ID" value="CAL2108632.1"/>
    <property type="molecule type" value="Genomic_DNA"/>
</dbReference>
<evidence type="ECO:0000313" key="2">
    <source>
        <dbReference type="EMBL" id="CAL2108632.1"/>
    </source>
</evidence>
<organism evidence="2 3">
    <name type="scientific">Tenacibaculum vairaonense</name>
    <dbReference type="NCBI Taxonomy" id="3137860"/>
    <lineage>
        <taxon>Bacteria</taxon>
        <taxon>Pseudomonadati</taxon>
        <taxon>Bacteroidota</taxon>
        <taxon>Flavobacteriia</taxon>
        <taxon>Flavobacteriales</taxon>
        <taxon>Flavobacteriaceae</taxon>
        <taxon>Tenacibaculum</taxon>
    </lineage>
</organism>
<proteinExistence type="predicted"/>